<keyword evidence="12" id="KW-1185">Reference proteome</keyword>
<dbReference type="PANTHER" id="PTHR28259">
    <property type="entry name" value="FLUORIDE EXPORT PROTEIN 1-RELATED"/>
    <property type="match status" value="1"/>
</dbReference>
<gene>
    <name evidence="10" type="primary">fluC</name>
    <name evidence="10" type="synonym">crcB</name>
    <name evidence="11" type="ORF">B0I31_103279</name>
</gene>
<dbReference type="Proteomes" id="UP000241118">
    <property type="component" value="Unassembled WGS sequence"/>
</dbReference>
<accession>A0A2P8IDH8</accession>
<evidence type="ECO:0000313" key="11">
    <source>
        <dbReference type="EMBL" id="PSL56528.1"/>
    </source>
</evidence>
<comment type="similarity">
    <text evidence="7 10">Belongs to the fluoride channel Fluc/FEX (TC 1.A.43) family.</text>
</comment>
<keyword evidence="6 10" id="KW-0407">Ion channel</keyword>
<evidence type="ECO:0000256" key="5">
    <source>
        <dbReference type="ARBA" id="ARBA00023136"/>
    </source>
</evidence>
<keyword evidence="2 10" id="KW-1003">Cell membrane</keyword>
<evidence type="ECO:0000256" key="8">
    <source>
        <dbReference type="ARBA" id="ARBA00035585"/>
    </source>
</evidence>
<evidence type="ECO:0000256" key="2">
    <source>
        <dbReference type="ARBA" id="ARBA00022475"/>
    </source>
</evidence>
<dbReference type="GO" id="GO:0062054">
    <property type="term" value="F:fluoride channel activity"/>
    <property type="evidence" value="ECO:0007669"/>
    <property type="project" value="UniProtKB-UniRule"/>
</dbReference>
<dbReference type="NCBIfam" id="TIGR00494">
    <property type="entry name" value="crcB"/>
    <property type="match status" value="1"/>
</dbReference>
<evidence type="ECO:0000256" key="1">
    <source>
        <dbReference type="ARBA" id="ARBA00004651"/>
    </source>
</evidence>
<evidence type="ECO:0000256" key="7">
    <source>
        <dbReference type="ARBA" id="ARBA00035120"/>
    </source>
</evidence>
<keyword evidence="4 10" id="KW-1133">Transmembrane helix</keyword>
<keyword evidence="10" id="KW-0813">Transport</keyword>
<dbReference type="Pfam" id="PF02537">
    <property type="entry name" value="CRCB"/>
    <property type="match status" value="1"/>
</dbReference>
<comment type="activity regulation">
    <text evidence="10">Na(+) is not transported, but it plays an essential structural role and its presence is essential for fluoride channel function.</text>
</comment>
<feature type="binding site" evidence="10">
    <location>
        <position position="65"/>
    </location>
    <ligand>
        <name>Na(+)</name>
        <dbReference type="ChEBI" id="CHEBI:29101"/>
        <note>structural</note>
    </ligand>
</feature>
<feature type="transmembrane region" description="Helical" evidence="10">
    <location>
        <begin position="31"/>
        <end position="51"/>
    </location>
</feature>
<evidence type="ECO:0000256" key="10">
    <source>
        <dbReference type="HAMAP-Rule" id="MF_00454"/>
    </source>
</evidence>
<comment type="caution">
    <text evidence="11">The sequence shown here is derived from an EMBL/GenBank/DDBJ whole genome shotgun (WGS) entry which is preliminary data.</text>
</comment>
<dbReference type="PANTHER" id="PTHR28259:SF1">
    <property type="entry name" value="FLUORIDE EXPORT PROTEIN 1-RELATED"/>
    <property type="match status" value="1"/>
</dbReference>
<dbReference type="HAMAP" id="MF_00454">
    <property type="entry name" value="FluC"/>
    <property type="match status" value="1"/>
</dbReference>
<feature type="transmembrane region" description="Helical" evidence="10">
    <location>
        <begin position="58"/>
        <end position="78"/>
    </location>
</feature>
<keyword evidence="5 10" id="KW-0472">Membrane</keyword>
<evidence type="ECO:0000256" key="6">
    <source>
        <dbReference type="ARBA" id="ARBA00023303"/>
    </source>
</evidence>
<dbReference type="GO" id="GO:0046872">
    <property type="term" value="F:metal ion binding"/>
    <property type="evidence" value="ECO:0007669"/>
    <property type="project" value="UniProtKB-KW"/>
</dbReference>
<dbReference type="GO" id="GO:0140114">
    <property type="term" value="P:cellular detoxification of fluoride"/>
    <property type="evidence" value="ECO:0007669"/>
    <property type="project" value="UniProtKB-UniRule"/>
</dbReference>
<protein>
    <recommendedName>
        <fullName evidence="10">Fluoride-specific ion channel FluC</fullName>
    </recommendedName>
</protein>
<dbReference type="GO" id="GO:0005886">
    <property type="term" value="C:plasma membrane"/>
    <property type="evidence" value="ECO:0007669"/>
    <property type="project" value="UniProtKB-SubCell"/>
</dbReference>
<comment type="subcellular location">
    <subcellularLocation>
        <location evidence="1 10">Cell membrane</location>
        <topology evidence="1 10">Multi-pass membrane protein</topology>
    </subcellularLocation>
</comment>
<comment type="function">
    <text evidence="9 10">Fluoride-specific ion channel. Important for reducing fluoride concentration in the cell, thus reducing its toxicity.</text>
</comment>
<dbReference type="OrthoDB" id="5148600at2"/>
<keyword evidence="3 10" id="KW-0812">Transmembrane</keyword>
<feature type="binding site" evidence="10">
    <location>
        <position position="68"/>
    </location>
    <ligand>
        <name>Na(+)</name>
        <dbReference type="ChEBI" id="CHEBI:29101"/>
        <note>structural</note>
    </ligand>
</feature>
<feature type="transmembrane region" description="Helical" evidence="10">
    <location>
        <begin position="90"/>
        <end position="110"/>
    </location>
</feature>
<dbReference type="EMBL" id="PYAX01000003">
    <property type="protein sequence ID" value="PSL56528.1"/>
    <property type="molecule type" value="Genomic_DNA"/>
</dbReference>
<keyword evidence="10" id="KW-0479">Metal-binding</keyword>
<dbReference type="InterPro" id="IPR003691">
    <property type="entry name" value="FluC"/>
</dbReference>
<evidence type="ECO:0000256" key="9">
    <source>
        <dbReference type="ARBA" id="ARBA00049940"/>
    </source>
</evidence>
<keyword evidence="10" id="KW-0406">Ion transport</keyword>
<name>A0A2P8IDH8_SACCR</name>
<evidence type="ECO:0000256" key="3">
    <source>
        <dbReference type="ARBA" id="ARBA00022692"/>
    </source>
</evidence>
<evidence type="ECO:0000313" key="12">
    <source>
        <dbReference type="Proteomes" id="UP000241118"/>
    </source>
</evidence>
<sequence>MIVALVFVGAAVGAALRYVTARLVRRTFPFPWATFAVNVVGSFVLGCVAGASPELRALVGAGLCGGLTTYSTFSFETLRLTELGRHGQAFANVAAGLTAGLAAAALGYALSR</sequence>
<proteinExistence type="inferred from homology"/>
<comment type="catalytic activity">
    <reaction evidence="8">
        <text>fluoride(in) = fluoride(out)</text>
        <dbReference type="Rhea" id="RHEA:76159"/>
        <dbReference type="ChEBI" id="CHEBI:17051"/>
    </reaction>
    <physiologicalReaction direction="left-to-right" evidence="8">
        <dbReference type="Rhea" id="RHEA:76160"/>
    </physiologicalReaction>
</comment>
<dbReference type="AlphaFoldDB" id="A0A2P8IDH8"/>
<dbReference type="RefSeq" id="WP_106614978.1">
    <property type="nucleotide sequence ID" value="NZ_PYAX01000003.1"/>
</dbReference>
<reference evidence="11 12" key="1">
    <citation type="submission" date="2018-03" db="EMBL/GenBank/DDBJ databases">
        <title>Genomic Encyclopedia of Type Strains, Phase III (KMG-III): the genomes of soil and plant-associated and newly described type strains.</title>
        <authorList>
            <person name="Whitman W."/>
        </authorList>
    </citation>
    <scope>NUCLEOTIDE SEQUENCE [LARGE SCALE GENOMIC DNA]</scope>
    <source>
        <strain evidence="11 12">CGMCC 4.7097</strain>
    </source>
</reference>
<organism evidence="11 12">
    <name type="scientific">Saccharothrix carnea</name>
    <dbReference type="NCBI Taxonomy" id="1280637"/>
    <lineage>
        <taxon>Bacteria</taxon>
        <taxon>Bacillati</taxon>
        <taxon>Actinomycetota</taxon>
        <taxon>Actinomycetes</taxon>
        <taxon>Pseudonocardiales</taxon>
        <taxon>Pseudonocardiaceae</taxon>
        <taxon>Saccharothrix</taxon>
    </lineage>
</organism>
<keyword evidence="10" id="KW-0915">Sodium</keyword>
<evidence type="ECO:0000256" key="4">
    <source>
        <dbReference type="ARBA" id="ARBA00022989"/>
    </source>
</evidence>